<dbReference type="Pfam" id="PF00092">
    <property type="entry name" value="VWA"/>
    <property type="match status" value="2"/>
</dbReference>
<feature type="domain" description="VWFA" evidence="2">
    <location>
        <begin position="227"/>
        <end position="398"/>
    </location>
</feature>
<gene>
    <name evidence="3" type="ORF">M513_02085</name>
    <name evidence="4" type="ORF">M514_02085</name>
</gene>
<dbReference type="Proteomes" id="UP000030764">
    <property type="component" value="Unassembled WGS sequence"/>
</dbReference>
<dbReference type="InterPro" id="IPR050525">
    <property type="entry name" value="ECM_Assembly_Org"/>
</dbReference>
<dbReference type="EMBL" id="KL367575">
    <property type="protein sequence ID" value="KFD63357.1"/>
    <property type="molecule type" value="Genomic_DNA"/>
</dbReference>
<sequence length="614" mass="67570">MHLSYLLHILLPLLVGSTTASDQGLQAAECQKRPVDIVFVFDSSQSVEEVFEQQKQVADRLISHLNIDPFGSLVGLVEYSRYNKLLLPISTAQHIDQVKEAFNKLRHIGGYTLTADAVKTGVDEMHQGGRPGAERLFVLITDGHSFNKWSDVLETADSLHNTGAKVIIIALADSLYMPELIEYGGPQGMIFTRQNVSQVDSVFIDLTSNGCKPESSWPSSDEDCATDILFILDGSGNASDSFKAKKQFVKSVINELTIRPTAHRVALIEFSDINRQKELFNFASYSDKASVLNAVDNAPFFSGATFLGRALTFSQNTIKRRRKNVRLIIFVVSDGLTYDDAAEPARALRELPNTHVVAVGFTQPTDKPELVLITGSANLTFSYCDLDKVKQQVLGSHLNCAGAPEAKYERPEEEYEPEKVAEGDEAQSLAVHKVAAPFPTEDFEKYYKGATGKGSCDETNGPSNVIILLDSSKSIRSVESRREAAMQLIFKLLNGHLNVQVTVAQHPSLQGAERLRERLSSYADNCQIRQTKPDVTRKSASVVYITSESTAESLAANLSHFSAPNLNTYFLTTESDDSTSSEIRKPSKPGLIFPKCNVGALYEEMLKNATCLPN</sequence>
<keyword evidence="5" id="KW-1185">Reference proteome</keyword>
<organism evidence="4">
    <name type="scientific">Trichuris suis</name>
    <name type="common">pig whipworm</name>
    <dbReference type="NCBI Taxonomy" id="68888"/>
    <lineage>
        <taxon>Eukaryota</taxon>
        <taxon>Metazoa</taxon>
        <taxon>Ecdysozoa</taxon>
        <taxon>Nematoda</taxon>
        <taxon>Enoplea</taxon>
        <taxon>Dorylaimia</taxon>
        <taxon>Trichinellida</taxon>
        <taxon>Trichuridae</taxon>
        <taxon>Trichuris</taxon>
    </lineage>
</organism>
<dbReference type="Proteomes" id="UP000030758">
    <property type="component" value="Unassembled WGS sequence"/>
</dbReference>
<dbReference type="SUPFAM" id="SSF53300">
    <property type="entry name" value="vWA-like"/>
    <property type="match status" value="2"/>
</dbReference>
<dbReference type="PANTHER" id="PTHR24020">
    <property type="entry name" value="COLLAGEN ALPHA"/>
    <property type="match status" value="1"/>
</dbReference>
<keyword evidence="1" id="KW-0732">Signal</keyword>
<protein>
    <recommendedName>
        <fullName evidence="2">VWFA domain-containing protein</fullName>
    </recommendedName>
</protein>
<accession>A0A085N1L1</accession>
<feature type="domain" description="VWFA" evidence="2">
    <location>
        <begin position="36"/>
        <end position="206"/>
    </location>
</feature>
<name>A0A085N1L1_9BILA</name>
<feature type="signal peptide" evidence="1">
    <location>
        <begin position="1"/>
        <end position="20"/>
    </location>
</feature>
<evidence type="ECO:0000256" key="1">
    <source>
        <dbReference type="SAM" id="SignalP"/>
    </source>
</evidence>
<dbReference type="CDD" id="cd01450">
    <property type="entry name" value="vWFA_subfamily_ECM"/>
    <property type="match status" value="1"/>
</dbReference>
<proteinExistence type="predicted"/>
<evidence type="ECO:0000259" key="2">
    <source>
        <dbReference type="PROSITE" id="PS50234"/>
    </source>
</evidence>
<dbReference type="PROSITE" id="PS50234">
    <property type="entry name" value="VWFA"/>
    <property type="match status" value="2"/>
</dbReference>
<evidence type="ECO:0000313" key="5">
    <source>
        <dbReference type="Proteomes" id="UP000030764"/>
    </source>
</evidence>
<evidence type="ECO:0000313" key="3">
    <source>
        <dbReference type="EMBL" id="KFD57200.1"/>
    </source>
</evidence>
<dbReference type="EMBL" id="KL363190">
    <property type="protein sequence ID" value="KFD57200.1"/>
    <property type="molecule type" value="Genomic_DNA"/>
</dbReference>
<dbReference type="PANTHER" id="PTHR24020:SF84">
    <property type="entry name" value="VWFA DOMAIN-CONTAINING PROTEIN"/>
    <property type="match status" value="1"/>
</dbReference>
<dbReference type="AlphaFoldDB" id="A0A085N1L1"/>
<dbReference type="InterPro" id="IPR036465">
    <property type="entry name" value="vWFA_dom_sf"/>
</dbReference>
<dbReference type="Gene3D" id="3.40.50.410">
    <property type="entry name" value="von Willebrand factor, type A domain"/>
    <property type="match status" value="2"/>
</dbReference>
<reference evidence="4 5" key="1">
    <citation type="journal article" date="2014" name="Nat. Genet.">
        <title>Genome and transcriptome of the porcine whipworm Trichuris suis.</title>
        <authorList>
            <person name="Jex A.R."/>
            <person name="Nejsum P."/>
            <person name="Schwarz E.M."/>
            <person name="Hu L."/>
            <person name="Young N.D."/>
            <person name="Hall R.S."/>
            <person name="Korhonen P.K."/>
            <person name="Liao S."/>
            <person name="Thamsborg S."/>
            <person name="Xia J."/>
            <person name="Xu P."/>
            <person name="Wang S."/>
            <person name="Scheerlinck J.P."/>
            <person name="Hofmann A."/>
            <person name="Sternberg P.W."/>
            <person name="Wang J."/>
            <person name="Gasser R.B."/>
        </authorList>
    </citation>
    <scope>NUCLEOTIDE SEQUENCE [LARGE SCALE GENOMIC DNA]</scope>
    <source>
        <strain evidence="4">DCEP-RM93F</strain>
        <strain evidence="3">DCEP-RM93M</strain>
    </source>
</reference>
<feature type="chain" id="PRO_5010405324" description="VWFA domain-containing protein" evidence="1">
    <location>
        <begin position="21"/>
        <end position="614"/>
    </location>
</feature>
<dbReference type="SMART" id="SM00327">
    <property type="entry name" value="VWA"/>
    <property type="match status" value="2"/>
</dbReference>
<dbReference type="InterPro" id="IPR002035">
    <property type="entry name" value="VWF_A"/>
</dbReference>
<evidence type="ECO:0000313" key="4">
    <source>
        <dbReference type="EMBL" id="KFD63357.1"/>
    </source>
</evidence>